<dbReference type="PROSITE" id="PS51257">
    <property type="entry name" value="PROKAR_LIPOPROTEIN"/>
    <property type="match status" value="1"/>
</dbReference>
<dbReference type="Proteomes" id="UP001172109">
    <property type="component" value="Unassembled WGS sequence"/>
</dbReference>
<comment type="caution">
    <text evidence="2">The sequence shown here is derived from an EMBL/GenBank/DDBJ whole genome shotgun (WGS) entry which is preliminary data.</text>
</comment>
<evidence type="ECO:0000256" key="1">
    <source>
        <dbReference type="SAM" id="Phobius"/>
    </source>
</evidence>
<sequence length="147" mass="17508">MMKAFRQFSIPRFVALWWLSLLACAVWMTVSYWYASEVLGTATPLQYALIFLGFTVGLIADELCDRWRWHLACILHIEDVVDGVCPDREHEIAQAAVWRWYEHRGKPWWISSHRERPHVRTADAWQRFDAYDRAMKRQIRAARNDEV</sequence>
<feature type="transmembrane region" description="Helical" evidence="1">
    <location>
        <begin position="12"/>
        <end position="35"/>
    </location>
</feature>
<dbReference type="AlphaFoldDB" id="A0AAP4RBF5"/>
<keyword evidence="1" id="KW-0812">Transmembrane</keyword>
<keyword evidence="1" id="KW-0472">Membrane</keyword>
<organism evidence="2 3">
    <name type="scientific">Burkholderia contaminans</name>
    <dbReference type="NCBI Taxonomy" id="488447"/>
    <lineage>
        <taxon>Bacteria</taxon>
        <taxon>Pseudomonadati</taxon>
        <taxon>Pseudomonadota</taxon>
        <taxon>Betaproteobacteria</taxon>
        <taxon>Burkholderiales</taxon>
        <taxon>Burkholderiaceae</taxon>
        <taxon>Burkholderia</taxon>
        <taxon>Burkholderia cepacia complex</taxon>
    </lineage>
</organism>
<dbReference type="EMBL" id="JAUJQS010000050">
    <property type="protein sequence ID" value="MDN7570321.1"/>
    <property type="molecule type" value="Genomic_DNA"/>
</dbReference>
<dbReference type="RefSeq" id="WP_124648838.1">
    <property type="nucleotide sequence ID" value="NZ_CADEUY010000015.1"/>
</dbReference>
<proteinExistence type="predicted"/>
<evidence type="ECO:0008006" key="4">
    <source>
        <dbReference type="Google" id="ProtNLM"/>
    </source>
</evidence>
<evidence type="ECO:0000313" key="3">
    <source>
        <dbReference type="Proteomes" id="UP001172109"/>
    </source>
</evidence>
<name>A0AAP4RBF5_9BURK</name>
<protein>
    <recommendedName>
        <fullName evidence="4">Lipoprotein</fullName>
    </recommendedName>
</protein>
<feature type="transmembrane region" description="Helical" evidence="1">
    <location>
        <begin position="41"/>
        <end position="60"/>
    </location>
</feature>
<accession>A0AAP4RBF5</accession>
<reference evidence="2" key="1">
    <citation type="submission" date="2023-07" db="EMBL/GenBank/DDBJ databases">
        <title>A collection of bacterial strains from the Burkholderia cepacia Research Laboratory and Repository.</title>
        <authorList>
            <person name="Lipuma J."/>
            <person name="Spilker T."/>
            <person name="Caverly L."/>
        </authorList>
    </citation>
    <scope>NUCLEOTIDE SEQUENCE</scope>
    <source>
        <strain evidence="2">AU44979</strain>
    </source>
</reference>
<gene>
    <name evidence="2" type="ORF">QZM56_38195</name>
</gene>
<evidence type="ECO:0000313" key="2">
    <source>
        <dbReference type="EMBL" id="MDN7570321.1"/>
    </source>
</evidence>
<keyword evidence="1" id="KW-1133">Transmembrane helix</keyword>